<keyword evidence="8" id="KW-1185">Reference proteome</keyword>
<dbReference type="EMBL" id="JASCXW010000015">
    <property type="protein sequence ID" value="MDI6453003.1"/>
    <property type="molecule type" value="Genomic_DNA"/>
</dbReference>
<dbReference type="InterPro" id="IPR038770">
    <property type="entry name" value="Na+/solute_symporter_sf"/>
</dbReference>
<organism evidence="7 8">
    <name type="scientific">Peloplasma aerotolerans</name>
    <dbReference type="NCBI Taxonomy" id="3044389"/>
    <lineage>
        <taxon>Bacteria</taxon>
        <taxon>Bacillati</taxon>
        <taxon>Mycoplasmatota</taxon>
        <taxon>Mollicutes</taxon>
        <taxon>Acholeplasmatales</taxon>
        <taxon>Acholeplasmataceae</taxon>
        <taxon>Peloplasma</taxon>
    </lineage>
</organism>
<feature type="transmembrane region" description="Helical" evidence="5">
    <location>
        <begin position="273"/>
        <end position="293"/>
    </location>
</feature>
<comment type="caution">
    <text evidence="7">The sequence shown here is derived from an EMBL/GenBank/DDBJ whole genome shotgun (WGS) entry which is preliminary data.</text>
</comment>
<feature type="transmembrane region" description="Helical" evidence="5">
    <location>
        <begin position="180"/>
        <end position="207"/>
    </location>
</feature>
<proteinExistence type="predicted"/>
<evidence type="ECO:0000256" key="3">
    <source>
        <dbReference type="ARBA" id="ARBA00022989"/>
    </source>
</evidence>
<dbReference type="RefSeq" id="WP_282839430.1">
    <property type="nucleotide sequence ID" value="NZ_JASCXW010000015.1"/>
</dbReference>
<feature type="transmembrane region" description="Helical" evidence="5">
    <location>
        <begin position="299"/>
        <end position="320"/>
    </location>
</feature>
<feature type="transmembrane region" description="Helical" evidence="5">
    <location>
        <begin position="150"/>
        <end position="174"/>
    </location>
</feature>
<keyword evidence="2 5" id="KW-0812">Transmembrane</keyword>
<feature type="transmembrane region" description="Helical" evidence="5">
    <location>
        <begin position="332"/>
        <end position="354"/>
    </location>
</feature>
<name>A0AAW6UA05_9MOLU</name>
<dbReference type="PANTHER" id="PTHR31102:SF1">
    <property type="entry name" value="CATION_H+ EXCHANGER DOMAIN-CONTAINING PROTEIN"/>
    <property type="match status" value="1"/>
</dbReference>
<dbReference type="AlphaFoldDB" id="A0AAW6UA05"/>
<evidence type="ECO:0000259" key="6">
    <source>
        <dbReference type="Pfam" id="PF00999"/>
    </source>
</evidence>
<feature type="transmembrane region" description="Helical" evidence="5">
    <location>
        <begin position="242"/>
        <end position="261"/>
    </location>
</feature>
<dbReference type="Pfam" id="PF00999">
    <property type="entry name" value="Na_H_Exchanger"/>
    <property type="match status" value="1"/>
</dbReference>
<dbReference type="InterPro" id="IPR006153">
    <property type="entry name" value="Cation/H_exchanger_TM"/>
</dbReference>
<feature type="transmembrane region" description="Helical" evidence="5">
    <location>
        <begin position="26"/>
        <end position="45"/>
    </location>
</feature>
<gene>
    <name evidence="7" type="ORF">QJ521_05470</name>
</gene>
<protein>
    <submittedName>
        <fullName evidence="7">Cation:proton antiporter</fullName>
    </submittedName>
</protein>
<evidence type="ECO:0000256" key="4">
    <source>
        <dbReference type="ARBA" id="ARBA00023136"/>
    </source>
</evidence>
<keyword evidence="3 5" id="KW-1133">Transmembrane helix</keyword>
<comment type="subcellular location">
    <subcellularLocation>
        <location evidence="1">Membrane</location>
        <topology evidence="1">Multi-pass membrane protein</topology>
    </subcellularLocation>
</comment>
<dbReference type="GO" id="GO:1902600">
    <property type="term" value="P:proton transmembrane transport"/>
    <property type="evidence" value="ECO:0007669"/>
    <property type="project" value="InterPro"/>
</dbReference>
<dbReference type="PANTHER" id="PTHR31102">
    <property type="match status" value="1"/>
</dbReference>
<dbReference type="InterPro" id="IPR051843">
    <property type="entry name" value="CPA1_transporter"/>
</dbReference>
<dbReference type="GO" id="GO:0016020">
    <property type="term" value="C:membrane"/>
    <property type="evidence" value="ECO:0007669"/>
    <property type="project" value="UniProtKB-SubCell"/>
</dbReference>
<dbReference type="Gene3D" id="1.20.1530.20">
    <property type="match status" value="1"/>
</dbReference>
<evidence type="ECO:0000256" key="1">
    <source>
        <dbReference type="ARBA" id="ARBA00004141"/>
    </source>
</evidence>
<evidence type="ECO:0000256" key="5">
    <source>
        <dbReference type="SAM" id="Phobius"/>
    </source>
</evidence>
<evidence type="ECO:0000313" key="7">
    <source>
        <dbReference type="EMBL" id="MDI6453003.1"/>
    </source>
</evidence>
<feature type="transmembrane region" description="Helical" evidence="5">
    <location>
        <begin position="360"/>
        <end position="381"/>
    </location>
</feature>
<accession>A0AAW6UA05</accession>
<sequence>MLLSAALIIMTSLLLTQIFIKLKLPGLIGMLVSGIILGPYVLNLIDPSILSLSTDLRQIALIVILVRAGLSLDLKDLNEVGRPALLLSFIPATIEMIAIIIFAPIFFQISYIEAAILGAIVAAVSPAIVVPRVLKLMKTGYGKDKKIPQLILASASIDDVYVIILFTSFIHAYTTSTFNLLTILLIPIAIILGVLLGIIIGSILVWIFKKFHIRDTLKVLIIFSAAFLLIVLEHILSNYVPVSGLLAVIVLGGTILKQYDLLAQRLVIKFEKIWVIAEIMLFVLVGAAVDIRVLSSVGLFAFILIMIAIIFRMLGVIIALIKSNLNNKEKLFVGFAYSPKATVQAAIGAIPLALGIPSGHLILSIAVLAILITAPFGAIMMDSSYLKLLKNS</sequence>
<feature type="transmembrane region" description="Helical" evidence="5">
    <location>
        <begin position="111"/>
        <end position="130"/>
    </location>
</feature>
<reference evidence="7" key="1">
    <citation type="submission" date="2023-05" db="EMBL/GenBank/DDBJ databases">
        <title>Mariniplasma microaerophilum sp. nov., a novel anaerobic mollicute isolated from terrestrial mud volcano, Taman Peninsula, Russia.</title>
        <authorList>
            <person name="Khomyakova M.A."/>
            <person name="Merkel A.Y."/>
            <person name="Slobodkin A.I."/>
        </authorList>
    </citation>
    <scope>NUCLEOTIDE SEQUENCE</scope>
    <source>
        <strain evidence="7">M4Ah</strain>
    </source>
</reference>
<feature type="transmembrane region" description="Helical" evidence="5">
    <location>
        <begin position="219"/>
        <end position="236"/>
    </location>
</feature>
<keyword evidence="4 5" id="KW-0472">Membrane</keyword>
<dbReference type="GO" id="GO:0015297">
    <property type="term" value="F:antiporter activity"/>
    <property type="evidence" value="ECO:0007669"/>
    <property type="project" value="InterPro"/>
</dbReference>
<feature type="transmembrane region" description="Helical" evidence="5">
    <location>
        <begin position="84"/>
        <end position="105"/>
    </location>
</feature>
<feature type="domain" description="Cation/H+ exchanger transmembrane" evidence="6">
    <location>
        <begin position="12"/>
        <end position="376"/>
    </location>
</feature>
<evidence type="ECO:0000313" key="8">
    <source>
        <dbReference type="Proteomes" id="UP001431532"/>
    </source>
</evidence>
<evidence type="ECO:0000256" key="2">
    <source>
        <dbReference type="ARBA" id="ARBA00022692"/>
    </source>
</evidence>
<dbReference type="Proteomes" id="UP001431532">
    <property type="component" value="Unassembled WGS sequence"/>
</dbReference>